<evidence type="ECO:0000256" key="8">
    <source>
        <dbReference type="ARBA" id="ARBA00022989"/>
    </source>
</evidence>
<feature type="transmembrane region" description="Helical" evidence="11">
    <location>
        <begin position="170"/>
        <end position="189"/>
    </location>
</feature>
<keyword evidence="17" id="KW-1185">Reference proteome</keyword>
<dbReference type="InterPro" id="IPR003661">
    <property type="entry name" value="HisK_dim/P_dom"/>
</dbReference>
<dbReference type="PANTHER" id="PTHR45436:SF1">
    <property type="entry name" value="SENSOR PROTEIN QSEC"/>
    <property type="match status" value="1"/>
</dbReference>
<keyword evidence="10 11" id="KW-0472">Membrane</keyword>
<keyword evidence="9" id="KW-0902">Two-component regulatory system</keyword>
<dbReference type="InterPro" id="IPR003594">
    <property type="entry name" value="HATPase_dom"/>
</dbReference>
<evidence type="ECO:0000256" key="3">
    <source>
        <dbReference type="ARBA" id="ARBA00012438"/>
    </source>
</evidence>
<comment type="catalytic activity">
    <reaction evidence="1">
        <text>ATP + protein L-histidine = ADP + protein N-phospho-L-histidine.</text>
        <dbReference type="EC" id="2.7.13.3"/>
    </reaction>
</comment>
<evidence type="ECO:0000256" key="11">
    <source>
        <dbReference type="SAM" id="Phobius"/>
    </source>
</evidence>
<evidence type="ECO:0000256" key="4">
    <source>
        <dbReference type="ARBA" id="ARBA00022553"/>
    </source>
</evidence>
<keyword evidence="6 11" id="KW-0812">Transmembrane</keyword>
<sequence>MRIDSLRLQLLRWLLLPLAGLVAVNVFTSWRQASATADLVTDRTLDASVRAIAEDVRIDRGVIDAIVPPVALEMFDTGHRDRVFYRVDTAAGRLLTGYPDLPLPEPPPKASAPVHFTGSYRGNDLRLAALSYPLVGATDGERVTVVVGVTLAGHAAMVRELWVGGFGQQLILLVAAGVLVIIGLGRGLAPLMRLREAVMEKGRDDLSPLPDHAVQSELRPLVAALNTYMGRVAGQMAAQRRFVANAAHQLRTPLALLSTQVAFARRTGEAGERAEALAGAEESTRRLARLASQLLTLSRAEPGSRRPRDEDIDLAQSARQVLEGLAHLAVERDIDLGLDVNAPAVTRGDGAMMREAVVNLVENALRYTPKGGTVTVTVDGTAEEAVLMVEDSGPGIPLDERDKVFERFYRVPGTPGEGSGIGLSIVREVVDGAGGTLVLGTAAAGGLRVEMRLPGA</sequence>
<organism evidence="14 16">
    <name type="scientific">Xanthobacter flavus</name>
    <dbReference type="NCBI Taxonomy" id="281"/>
    <lineage>
        <taxon>Bacteria</taxon>
        <taxon>Pseudomonadati</taxon>
        <taxon>Pseudomonadota</taxon>
        <taxon>Alphaproteobacteria</taxon>
        <taxon>Hyphomicrobiales</taxon>
        <taxon>Xanthobacteraceae</taxon>
        <taxon>Xanthobacter</taxon>
    </lineage>
</organism>
<dbReference type="RefSeq" id="WP_281806614.1">
    <property type="nucleotide sequence ID" value="NZ_BSDO01000002.1"/>
</dbReference>
<dbReference type="InterPro" id="IPR036890">
    <property type="entry name" value="HATPase_C_sf"/>
</dbReference>
<accession>A0A9W6FLA7</accession>
<dbReference type="EMBL" id="JAVDPY010000001">
    <property type="protein sequence ID" value="MDR6332496.1"/>
    <property type="molecule type" value="Genomic_DNA"/>
</dbReference>
<evidence type="ECO:0000313" key="14">
    <source>
        <dbReference type="EMBL" id="GLI21753.1"/>
    </source>
</evidence>
<dbReference type="CDD" id="cd00075">
    <property type="entry name" value="HATPase"/>
    <property type="match status" value="1"/>
</dbReference>
<dbReference type="InterPro" id="IPR003660">
    <property type="entry name" value="HAMP_dom"/>
</dbReference>
<dbReference type="SMART" id="SM00387">
    <property type="entry name" value="HATPase_c"/>
    <property type="match status" value="1"/>
</dbReference>
<dbReference type="GO" id="GO:0005886">
    <property type="term" value="C:plasma membrane"/>
    <property type="evidence" value="ECO:0007669"/>
    <property type="project" value="TreeGrafter"/>
</dbReference>
<dbReference type="AlphaFoldDB" id="A0A9W6FLA7"/>
<dbReference type="SUPFAM" id="SSF55874">
    <property type="entry name" value="ATPase domain of HSP90 chaperone/DNA topoisomerase II/histidine kinase"/>
    <property type="match status" value="1"/>
</dbReference>
<evidence type="ECO:0000256" key="1">
    <source>
        <dbReference type="ARBA" id="ARBA00000085"/>
    </source>
</evidence>
<evidence type="ECO:0000256" key="2">
    <source>
        <dbReference type="ARBA" id="ARBA00004370"/>
    </source>
</evidence>
<dbReference type="Proteomes" id="UP001245370">
    <property type="component" value="Unassembled WGS sequence"/>
</dbReference>
<dbReference type="CDD" id="cd00082">
    <property type="entry name" value="HisKA"/>
    <property type="match status" value="1"/>
</dbReference>
<dbReference type="Pfam" id="PF02518">
    <property type="entry name" value="HATPase_c"/>
    <property type="match status" value="1"/>
</dbReference>
<dbReference type="InterPro" id="IPR005467">
    <property type="entry name" value="His_kinase_dom"/>
</dbReference>
<reference evidence="14" key="1">
    <citation type="submission" date="2022-12" db="EMBL/GenBank/DDBJ databases">
        <title>Reference genome sequencing for broad-spectrum identification of bacterial and archaeal isolates by mass spectrometry.</title>
        <authorList>
            <person name="Sekiguchi Y."/>
            <person name="Tourlousse D.M."/>
        </authorList>
    </citation>
    <scope>NUCLEOTIDE SEQUENCE</scope>
    <source>
        <strain evidence="14">301</strain>
    </source>
</reference>
<evidence type="ECO:0000313" key="15">
    <source>
        <dbReference type="EMBL" id="MDR6332496.1"/>
    </source>
</evidence>
<protein>
    <recommendedName>
        <fullName evidence="3">histidine kinase</fullName>
        <ecNumber evidence="3">2.7.13.3</ecNumber>
    </recommendedName>
</protein>
<evidence type="ECO:0000256" key="6">
    <source>
        <dbReference type="ARBA" id="ARBA00022692"/>
    </source>
</evidence>
<evidence type="ECO:0000256" key="10">
    <source>
        <dbReference type="ARBA" id="ARBA00023136"/>
    </source>
</evidence>
<dbReference type="PRINTS" id="PR00344">
    <property type="entry name" value="BCTRLSENSOR"/>
</dbReference>
<evidence type="ECO:0000259" key="12">
    <source>
        <dbReference type="PROSITE" id="PS50109"/>
    </source>
</evidence>
<dbReference type="PANTHER" id="PTHR45436">
    <property type="entry name" value="SENSOR HISTIDINE KINASE YKOH"/>
    <property type="match status" value="1"/>
</dbReference>
<comment type="caution">
    <text evidence="14">The sequence shown here is derived from an EMBL/GenBank/DDBJ whole genome shotgun (WGS) entry which is preliminary data.</text>
</comment>
<dbReference type="InterPro" id="IPR036097">
    <property type="entry name" value="HisK_dim/P_sf"/>
</dbReference>
<feature type="domain" description="Histidine kinase" evidence="12">
    <location>
        <begin position="245"/>
        <end position="456"/>
    </location>
</feature>
<dbReference type="PROSITE" id="PS50109">
    <property type="entry name" value="HIS_KIN"/>
    <property type="match status" value="1"/>
</dbReference>
<evidence type="ECO:0000256" key="9">
    <source>
        <dbReference type="ARBA" id="ARBA00023012"/>
    </source>
</evidence>
<gene>
    <name evidence="15" type="ORF">GGQ86_000943</name>
    <name evidence="14" type="ORF">XFLAVUS301_14270</name>
</gene>
<feature type="transmembrane region" description="Helical" evidence="11">
    <location>
        <begin position="12"/>
        <end position="30"/>
    </location>
</feature>
<proteinExistence type="predicted"/>
<dbReference type="GO" id="GO:0000155">
    <property type="term" value="F:phosphorelay sensor kinase activity"/>
    <property type="evidence" value="ECO:0007669"/>
    <property type="project" value="InterPro"/>
</dbReference>
<evidence type="ECO:0000256" key="7">
    <source>
        <dbReference type="ARBA" id="ARBA00022777"/>
    </source>
</evidence>
<dbReference type="GeneID" id="95762221"/>
<evidence type="ECO:0000259" key="13">
    <source>
        <dbReference type="PROSITE" id="PS50885"/>
    </source>
</evidence>
<dbReference type="EMBL" id="BSDO01000002">
    <property type="protein sequence ID" value="GLI21753.1"/>
    <property type="molecule type" value="Genomic_DNA"/>
</dbReference>
<dbReference type="InterPro" id="IPR013727">
    <property type="entry name" value="2CSK_N"/>
</dbReference>
<dbReference type="EC" id="2.7.13.3" evidence="3"/>
<name>A0A9W6FLA7_XANFL</name>
<reference evidence="15 17" key="2">
    <citation type="submission" date="2023-07" db="EMBL/GenBank/DDBJ databases">
        <title>Genomic Encyclopedia of Type Strains, Phase IV (KMG-IV): sequencing the most valuable type-strain genomes for metagenomic binning, comparative biology and taxonomic classification.</title>
        <authorList>
            <person name="Goeker M."/>
        </authorList>
    </citation>
    <scope>NUCLEOTIDE SEQUENCE [LARGE SCALE GENOMIC DNA]</scope>
    <source>
        <strain evidence="15 17">DSM 338</strain>
    </source>
</reference>
<keyword evidence="7 14" id="KW-0418">Kinase</keyword>
<evidence type="ECO:0000313" key="17">
    <source>
        <dbReference type="Proteomes" id="UP001245370"/>
    </source>
</evidence>
<feature type="domain" description="HAMP" evidence="13">
    <location>
        <begin position="185"/>
        <end position="237"/>
    </location>
</feature>
<dbReference type="Pfam" id="PF00512">
    <property type="entry name" value="HisKA"/>
    <property type="match status" value="1"/>
</dbReference>
<dbReference type="Gene3D" id="3.30.565.10">
    <property type="entry name" value="Histidine kinase-like ATPase, C-terminal domain"/>
    <property type="match status" value="1"/>
</dbReference>
<keyword evidence="8 11" id="KW-1133">Transmembrane helix</keyword>
<dbReference type="Gene3D" id="1.10.287.130">
    <property type="match status" value="1"/>
</dbReference>
<dbReference type="SMART" id="SM00388">
    <property type="entry name" value="HisKA"/>
    <property type="match status" value="1"/>
</dbReference>
<dbReference type="Proteomes" id="UP001144397">
    <property type="component" value="Unassembled WGS sequence"/>
</dbReference>
<comment type="subcellular location">
    <subcellularLocation>
        <location evidence="2">Membrane</location>
    </subcellularLocation>
</comment>
<dbReference type="InterPro" id="IPR004358">
    <property type="entry name" value="Sig_transdc_His_kin-like_C"/>
</dbReference>
<dbReference type="InterPro" id="IPR050428">
    <property type="entry name" value="TCS_sensor_his_kinase"/>
</dbReference>
<dbReference type="Pfam" id="PF08521">
    <property type="entry name" value="2CSK_N"/>
    <property type="match status" value="1"/>
</dbReference>
<evidence type="ECO:0000256" key="5">
    <source>
        <dbReference type="ARBA" id="ARBA00022679"/>
    </source>
</evidence>
<dbReference type="PROSITE" id="PS50885">
    <property type="entry name" value="HAMP"/>
    <property type="match status" value="1"/>
</dbReference>
<dbReference type="SUPFAM" id="SSF47384">
    <property type="entry name" value="Homodimeric domain of signal transducing histidine kinase"/>
    <property type="match status" value="1"/>
</dbReference>
<evidence type="ECO:0000313" key="16">
    <source>
        <dbReference type="Proteomes" id="UP001144397"/>
    </source>
</evidence>
<keyword evidence="5 15" id="KW-0808">Transferase</keyword>
<keyword evidence="4" id="KW-0597">Phosphoprotein</keyword>